<keyword evidence="3" id="KW-1185">Reference proteome</keyword>
<protein>
    <submittedName>
        <fullName evidence="2">Uncharacterized protein</fullName>
    </submittedName>
</protein>
<dbReference type="EMBL" id="JANLCJ010000088">
    <property type="protein sequence ID" value="MCS5736630.1"/>
    <property type="molecule type" value="Genomic_DNA"/>
</dbReference>
<evidence type="ECO:0000313" key="2">
    <source>
        <dbReference type="EMBL" id="MCS5736630.1"/>
    </source>
</evidence>
<reference evidence="2" key="1">
    <citation type="submission" date="2022-08" db="EMBL/GenBank/DDBJ databases">
        <authorList>
            <person name="Deng Y."/>
            <person name="Han X.-F."/>
            <person name="Zhang Y.-Q."/>
        </authorList>
    </citation>
    <scope>NUCLEOTIDE SEQUENCE</scope>
    <source>
        <strain evidence="2">CPCC 203386</strain>
    </source>
</reference>
<name>A0ABT2H9J5_9MICO</name>
<evidence type="ECO:0000256" key="1">
    <source>
        <dbReference type="SAM" id="MobiDB-lite"/>
    </source>
</evidence>
<organism evidence="2 3">
    <name type="scientific">Herbiconiux daphne</name>
    <dbReference type="NCBI Taxonomy" id="2970914"/>
    <lineage>
        <taxon>Bacteria</taxon>
        <taxon>Bacillati</taxon>
        <taxon>Actinomycetota</taxon>
        <taxon>Actinomycetes</taxon>
        <taxon>Micrococcales</taxon>
        <taxon>Microbacteriaceae</taxon>
        <taxon>Herbiconiux</taxon>
    </lineage>
</organism>
<dbReference type="RefSeq" id="WP_259542688.1">
    <property type="nucleotide sequence ID" value="NZ_JANLCJ010000088.1"/>
</dbReference>
<dbReference type="Proteomes" id="UP001165586">
    <property type="component" value="Unassembled WGS sequence"/>
</dbReference>
<sequence length="95" mass="10392">MIDQEDRAPSTITGQIEPQGMPTDFNAPIGRVDVEGENPLLHLNPDRIARKEASKAEQKAGLVGKFDNVPNEEKPDRSRITAGLKGCVVVELLEE</sequence>
<evidence type="ECO:0000313" key="3">
    <source>
        <dbReference type="Proteomes" id="UP001165586"/>
    </source>
</evidence>
<proteinExistence type="predicted"/>
<feature type="region of interest" description="Disordered" evidence="1">
    <location>
        <begin position="1"/>
        <end position="27"/>
    </location>
</feature>
<gene>
    <name evidence="2" type="ORF">N1032_23150</name>
</gene>
<comment type="caution">
    <text evidence="2">The sequence shown here is derived from an EMBL/GenBank/DDBJ whole genome shotgun (WGS) entry which is preliminary data.</text>
</comment>
<accession>A0ABT2H9J5</accession>